<keyword evidence="2" id="KW-0813">Transport</keyword>
<feature type="transmembrane region" description="Helical" evidence="7">
    <location>
        <begin position="69"/>
        <end position="86"/>
    </location>
</feature>
<comment type="caution">
    <text evidence="9">The sequence shown here is derived from an EMBL/GenBank/DDBJ whole genome shotgun (WGS) entry which is preliminary data.</text>
</comment>
<keyword evidence="4 7" id="KW-1133">Transmembrane helix</keyword>
<keyword evidence="10" id="KW-1185">Reference proteome</keyword>
<feature type="transmembrane region" description="Helical" evidence="7">
    <location>
        <begin position="430"/>
        <end position="451"/>
    </location>
</feature>
<dbReference type="GO" id="GO:0005886">
    <property type="term" value="C:plasma membrane"/>
    <property type="evidence" value="ECO:0007669"/>
    <property type="project" value="TreeGrafter"/>
</dbReference>
<feature type="transmembrane region" description="Helical" evidence="7">
    <location>
        <begin position="340"/>
        <end position="361"/>
    </location>
</feature>
<dbReference type="PANTHER" id="PTHR23502">
    <property type="entry name" value="MAJOR FACILITATOR SUPERFAMILY"/>
    <property type="match status" value="1"/>
</dbReference>
<dbReference type="GO" id="GO:0140115">
    <property type="term" value="P:export across plasma membrane"/>
    <property type="evidence" value="ECO:0007669"/>
    <property type="project" value="UniProtKB-ARBA"/>
</dbReference>
<dbReference type="CDD" id="cd17323">
    <property type="entry name" value="MFS_Tpo1_MDR_like"/>
    <property type="match status" value="1"/>
</dbReference>
<gene>
    <name evidence="9" type="ORF">DFH94DRAFT_408726</name>
</gene>
<reference evidence="9" key="2">
    <citation type="journal article" date="2020" name="Nat. Commun.">
        <title>Large-scale genome sequencing of mycorrhizal fungi provides insights into the early evolution of symbiotic traits.</title>
        <authorList>
            <person name="Miyauchi S."/>
            <person name="Kiss E."/>
            <person name="Kuo A."/>
            <person name="Drula E."/>
            <person name="Kohler A."/>
            <person name="Sanchez-Garcia M."/>
            <person name="Morin E."/>
            <person name="Andreopoulos B."/>
            <person name="Barry K.W."/>
            <person name="Bonito G."/>
            <person name="Buee M."/>
            <person name="Carver A."/>
            <person name="Chen C."/>
            <person name="Cichocki N."/>
            <person name="Clum A."/>
            <person name="Culley D."/>
            <person name="Crous P.W."/>
            <person name="Fauchery L."/>
            <person name="Girlanda M."/>
            <person name="Hayes R.D."/>
            <person name="Keri Z."/>
            <person name="LaButti K."/>
            <person name="Lipzen A."/>
            <person name="Lombard V."/>
            <person name="Magnuson J."/>
            <person name="Maillard F."/>
            <person name="Murat C."/>
            <person name="Nolan M."/>
            <person name="Ohm R.A."/>
            <person name="Pangilinan J."/>
            <person name="Pereira M.F."/>
            <person name="Perotto S."/>
            <person name="Peter M."/>
            <person name="Pfister S."/>
            <person name="Riley R."/>
            <person name="Sitrit Y."/>
            <person name="Stielow J.B."/>
            <person name="Szollosi G."/>
            <person name="Zifcakova L."/>
            <person name="Stursova M."/>
            <person name="Spatafora J.W."/>
            <person name="Tedersoo L."/>
            <person name="Vaario L.M."/>
            <person name="Yamada A."/>
            <person name="Yan M."/>
            <person name="Wang P."/>
            <person name="Xu J."/>
            <person name="Bruns T."/>
            <person name="Baldrian P."/>
            <person name="Vilgalys R."/>
            <person name="Dunand C."/>
            <person name="Henrissat B."/>
            <person name="Grigoriev I.V."/>
            <person name="Hibbett D."/>
            <person name="Nagy L.G."/>
            <person name="Martin F.M."/>
        </authorList>
    </citation>
    <scope>NUCLEOTIDE SEQUENCE</scope>
    <source>
        <strain evidence="9">Prilba</strain>
    </source>
</reference>
<name>A0A9P5TAQ0_9AGAM</name>
<dbReference type="PROSITE" id="PS50850">
    <property type="entry name" value="MFS"/>
    <property type="match status" value="1"/>
</dbReference>
<feature type="transmembrane region" description="Helical" evidence="7">
    <location>
        <begin position="472"/>
        <end position="492"/>
    </location>
</feature>
<evidence type="ECO:0000256" key="6">
    <source>
        <dbReference type="ARBA" id="ARBA00023180"/>
    </source>
</evidence>
<evidence type="ECO:0000256" key="1">
    <source>
        <dbReference type="ARBA" id="ARBA00004141"/>
    </source>
</evidence>
<dbReference type="FunFam" id="1.20.1250.20:FF:000172">
    <property type="entry name" value="MFS multidrug resistance transporter"/>
    <property type="match status" value="1"/>
</dbReference>
<evidence type="ECO:0000313" key="10">
    <source>
        <dbReference type="Proteomes" id="UP000759537"/>
    </source>
</evidence>
<evidence type="ECO:0000256" key="3">
    <source>
        <dbReference type="ARBA" id="ARBA00022692"/>
    </source>
</evidence>
<evidence type="ECO:0000259" key="8">
    <source>
        <dbReference type="PROSITE" id="PS50850"/>
    </source>
</evidence>
<feature type="domain" description="Major facilitator superfamily (MFS) profile" evidence="8">
    <location>
        <begin position="71"/>
        <end position="520"/>
    </location>
</feature>
<feature type="transmembrane region" description="Helical" evidence="7">
    <location>
        <begin position="106"/>
        <end position="125"/>
    </location>
</feature>
<feature type="transmembrane region" description="Helical" evidence="7">
    <location>
        <begin position="295"/>
        <end position="320"/>
    </location>
</feature>
<evidence type="ECO:0000256" key="4">
    <source>
        <dbReference type="ARBA" id="ARBA00022989"/>
    </source>
</evidence>
<dbReference type="InterPro" id="IPR011701">
    <property type="entry name" value="MFS"/>
</dbReference>
<accession>A0A9P5TAQ0</accession>
<evidence type="ECO:0000313" key="9">
    <source>
        <dbReference type="EMBL" id="KAF8481810.1"/>
    </source>
</evidence>
<dbReference type="SUPFAM" id="SSF103473">
    <property type="entry name" value="MFS general substrate transporter"/>
    <property type="match status" value="1"/>
</dbReference>
<dbReference type="GO" id="GO:0015137">
    <property type="term" value="F:citrate transmembrane transporter activity"/>
    <property type="evidence" value="ECO:0007669"/>
    <property type="project" value="UniProtKB-ARBA"/>
</dbReference>
<dbReference type="PANTHER" id="PTHR23502:SF51">
    <property type="entry name" value="QUINIDINE RESISTANCE PROTEIN 1-RELATED"/>
    <property type="match status" value="1"/>
</dbReference>
<evidence type="ECO:0000256" key="7">
    <source>
        <dbReference type="SAM" id="Phobius"/>
    </source>
</evidence>
<feature type="transmembrane region" description="Helical" evidence="7">
    <location>
        <begin position="228"/>
        <end position="247"/>
    </location>
</feature>
<evidence type="ECO:0000256" key="5">
    <source>
        <dbReference type="ARBA" id="ARBA00023136"/>
    </source>
</evidence>
<keyword evidence="6" id="KW-0325">Glycoprotein</keyword>
<dbReference type="InterPro" id="IPR036259">
    <property type="entry name" value="MFS_trans_sf"/>
</dbReference>
<proteinExistence type="predicted"/>
<protein>
    <submittedName>
        <fullName evidence="9">Major facilitator superfamily domain-containing protein</fullName>
    </submittedName>
</protein>
<dbReference type="InterPro" id="IPR020846">
    <property type="entry name" value="MFS_dom"/>
</dbReference>
<feature type="transmembrane region" description="Helical" evidence="7">
    <location>
        <begin position="161"/>
        <end position="185"/>
    </location>
</feature>
<feature type="transmembrane region" description="Helical" evidence="7">
    <location>
        <begin position="197"/>
        <end position="216"/>
    </location>
</feature>
<dbReference type="AlphaFoldDB" id="A0A9P5TAQ0"/>
<dbReference type="Pfam" id="PF07690">
    <property type="entry name" value="MFS_1"/>
    <property type="match status" value="1"/>
</dbReference>
<dbReference type="Gene3D" id="1.20.1250.20">
    <property type="entry name" value="MFS general substrate transporter like domains"/>
    <property type="match status" value="1"/>
</dbReference>
<dbReference type="EMBL" id="WHVB01000006">
    <property type="protein sequence ID" value="KAF8481810.1"/>
    <property type="molecule type" value="Genomic_DNA"/>
</dbReference>
<dbReference type="Proteomes" id="UP000759537">
    <property type="component" value="Unassembled WGS sequence"/>
</dbReference>
<feature type="transmembrane region" description="Helical" evidence="7">
    <location>
        <begin position="498"/>
        <end position="518"/>
    </location>
</feature>
<sequence>MGISGRHLYRTISSMLEAGADGEQSAGPLDFEQLVSPVLSSISKTTAGDNGHHVAIDKPYSVYTHKEKWLIVFLASCAANFSPFTANIYLPAIPVISRDFHKSVELINLTVTMFMVMQGISPMFWGTLSDRWGRRPMMFACLVTLSLSCVGLALVPTSAYWLLILLRCLQATGSASTIALGAGIIGDITTPDERGGFFGLFNLGVVAGPSLGPVIGGALAQGLGWRSIFWFLCIFSAVCSLGLFLLLPETLRSIVGDGSISAGWIYTHPISIIGRHRNVEGPNELPPRKPFKSPLLMFIYPEVFVLLFINGTIYAVMYGVTASLSVIFEKVYPYLNQTDIGLCFLAIGGGMLAGSVFSGRFMDAYYRKIRDDLIRQTRTDSEKDIDPRAIEKDPSFPIEKARLHILPWVVSVFTACVIGYGWALESKVTIAVPLIIQFIIGVTAMTVSNATQTLLVDMMPNQGSSITACNNIVRCSLGAGMVSIINPILVALGDGWTYVVLGGFCVLVSPLLYVEMRWGPFWRERRRRAQL</sequence>
<feature type="transmembrane region" description="Helical" evidence="7">
    <location>
        <begin position="137"/>
        <end position="155"/>
    </location>
</feature>
<organism evidence="9 10">
    <name type="scientific">Russula ochroleuca</name>
    <dbReference type="NCBI Taxonomy" id="152965"/>
    <lineage>
        <taxon>Eukaryota</taxon>
        <taxon>Fungi</taxon>
        <taxon>Dikarya</taxon>
        <taxon>Basidiomycota</taxon>
        <taxon>Agaricomycotina</taxon>
        <taxon>Agaricomycetes</taxon>
        <taxon>Russulales</taxon>
        <taxon>Russulaceae</taxon>
        <taxon>Russula</taxon>
    </lineage>
</organism>
<dbReference type="OrthoDB" id="440553at2759"/>
<keyword evidence="5 7" id="KW-0472">Membrane</keyword>
<keyword evidence="3 7" id="KW-0812">Transmembrane</keyword>
<dbReference type="FunFam" id="1.20.1720.10:FF:000009">
    <property type="entry name" value="MFS multidrug transporter"/>
    <property type="match status" value="1"/>
</dbReference>
<comment type="subcellular location">
    <subcellularLocation>
        <location evidence="1">Membrane</location>
        <topology evidence="1">Multi-pass membrane protein</topology>
    </subcellularLocation>
</comment>
<feature type="transmembrane region" description="Helical" evidence="7">
    <location>
        <begin position="405"/>
        <end position="424"/>
    </location>
</feature>
<evidence type="ECO:0000256" key="2">
    <source>
        <dbReference type="ARBA" id="ARBA00022448"/>
    </source>
</evidence>
<reference evidence="9" key="1">
    <citation type="submission" date="2019-10" db="EMBL/GenBank/DDBJ databases">
        <authorList>
            <consortium name="DOE Joint Genome Institute"/>
            <person name="Kuo A."/>
            <person name="Miyauchi S."/>
            <person name="Kiss E."/>
            <person name="Drula E."/>
            <person name="Kohler A."/>
            <person name="Sanchez-Garcia M."/>
            <person name="Andreopoulos B."/>
            <person name="Barry K.W."/>
            <person name="Bonito G."/>
            <person name="Buee M."/>
            <person name="Carver A."/>
            <person name="Chen C."/>
            <person name="Cichocki N."/>
            <person name="Clum A."/>
            <person name="Culley D."/>
            <person name="Crous P.W."/>
            <person name="Fauchery L."/>
            <person name="Girlanda M."/>
            <person name="Hayes R."/>
            <person name="Keri Z."/>
            <person name="LaButti K."/>
            <person name="Lipzen A."/>
            <person name="Lombard V."/>
            <person name="Magnuson J."/>
            <person name="Maillard F."/>
            <person name="Morin E."/>
            <person name="Murat C."/>
            <person name="Nolan M."/>
            <person name="Ohm R."/>
            <person name="Pangilinan J."/>
            <person name="Pereira M."/>
            <person name="Perotto S."/>
            <person name="Peter M."/>
            <person name="Riley R."/>
            <person name="Sitrit Y."/>
            <person name="Stielow B."/>
            <person name="Szollosi G."/>
            <person name="Zifcakova L."/>
            <person name="Stursova M."/>
            <person name="Spatafora J.W."/>
            <person name="Tedersoo L."/>
            <person name="Vaario L.-M."/>
            <person name="Yamada A."/>
            <person name="Yan M."/>
            <person name="Wang P."/>
            <person name="Xu J."/>
            <person name="Bruns T."/>
            <person name="Baldrian P."/>
            <person name="Vilgalys R."/>
            <person name="Henrissat B."/>
            <person name="Grigoriev I.V."/>
            <person name="Hibbett D."/>
            <person name="Nagy L.G."/>
            <person name="Martin F.M."/>
        </authorList>
    </citation>
    <scope>NUCLEOTIDE SEQUENCE</scope>
    <source>
        <strain evidence="9">Prilba</strain>
    </source>
</reference>